<evidence type="ECO:0000259" key="2">
    <source>
        <dbReference type="Pfam" id="PF02894"/>
    </source>
</evidence>
<dbReference type="Gene3D" id="3.40.50.720">
    <property type="entry name" value="NAD(P)-binding Rossmann-like Domain"/>
    <property type="match status" value="1"/>
</dbReference>
<name>A0A1Y6GB55_9HYPH</name>
<dbReference type="InterPro" id="IPR004104">
    <property type="entry name" value="Gfo/Idh/MocA-like_OxRdtase_C"/>
</dbReference>
<organism evidence="3 4">
    <name type="scientific">Devosia lucknowensis</name>
    <dbReference type="NCBI Taxonomy" id="1096929"/>
    <lineage>
        <taxon>Bacteria</taxon>
        <taxon>Pseudomonadati</taxon>
        <taxon>Pseudomonadota</taxon>
        <taxon>Alphaproteobacteria</taxon>
        <taxon>Hyphomicrobiales</taxon>
        <taxon>Devosiaceae</taxon>
        <taxon>Devosia</taxon>
    </lineage>
</organism>
<dbReference type="Pfam" id="PF02894">
    <property type="entry name" value="GFO_IDH_MocA_C"/>
    <property type="match status" value="1"/>
</dbReference>
<dbReference type="Proteomes" id="UP000194474">
    <property type="component" value="Unassembled WGS sequence"/>
</dbReference>
<dbReference type="PANTHER" id="PTHR43377">
    <property type="entry name" value="BILIVERDIN REDUCTASE A"/>
    <property type="match status" value="1"/>
</dbReference>
<dbReference type="InterPro" id="IPR051450">
    <property type="entry name" value="Gfo/Idh/MocA_Oxidoreductases"/>
</dbReference>
<keyword evidence="4" id="KW-1185">Reference proteome</keyword>
<gene>
    <name evidence="3" type="ORF">SAMN06295905_2586</name>
</gene>
<dbReference type="InterPro" id="IPR036291">
    <property type="entry name" value="NAD(P)-bd_dom_sf"/>
</dbReference>
<dbReference type="SUPFAM" id="SSF51735">
    <property type="entry name" value="NAD(P)-binding Rossmann-fold domains"/>
    <property type="match status" value="1"/>
</dbReference>
<proteinExistence type="predicted"/>
<evidence type="ECO:0000259" key="1">
    <source>
        <dbReference type="Pfam" id="PF01408"/>
    </source>
</evidence>
<dbReference type="Pfam" id="PF01408">
    <property type="entry name" value="GFO_IDH_MocA"/>
    <property type="match status" value="1"/>
</dbReference>
<protein>
    <submittedName>
        <fullName evidence="3">Predicted dehydrogenase</fullName>
    </submittedName>
</protein>
<accession>A0A1Y6GB55</accession>
<dbReference type="GO" id="GO:0000166">
    <property type="term" value="F:nucleotide binding"/>
    <property type="evidence" value="ECO:0007669"/>
    <property type="project" value="InterPro"/>
</dbReference>
<evidence type="ECO:0000313" key="3">
    <source>
        <dbReference type="EMBL" id="SMQ85309.1"/>
    </source>
</evidence>
<dbReference type="InterPro" id="IPR000683">
    <property type="entry name" value="Gfo/Idh/MocA-like_OxRdtase_N"/>
</dbReference>
<sequence length="420" mass="46985">MYVDIVLRKRLALKIVYTNDTDPQEVGGLIKGNGRDMRVGIIGLGYRLGYLARIFTVARDDFEIVGYVDPAPAGLDYATEHGVSVGRPYDSLEQMIDDGRLDLLMVGSPNHLHLDHIRIGLERGMKIFAEKPVVTTIDDTMALAELIARYGSDNVMVGLVLRYAPLYVDLRKAQAEGKLGDIAAIEASETIPPYHGAFFMRDWRRYEKYSGSFMLEKCCHDLDLYNGVMGCRPRYVSSFGGRRSFVPQNAPQGAGANDLEVYHRKPSGWMGSEKVFDSDGDIIDFQTAMVQYENGAALTFHTNLNVPHDFRRFAVIGARGMAEGDFIRNYFQVTDSRTSERLEDKTYQMSDLSQHYGADEQMAEDILKHLVEGVPLPVSVVDALEAGLLALSMDEAMRTRSVVDMTPIWQRFDAALGRRG</sequence>
<evidence type="ECO:0000313" key="4">
    <source>
        <dbReference type="Proteomes" id="UP000194474"/>
    </source>
</evidence>
<reference evidence="4" key="1">
    <citation type="submission" date="2017-04" db="EMBL/GenBank/DDBJ databases">
        <authorList>
            <person name="Varghese N."/>
            <person name="Submissions S."/>
        </authorList>
    </citation>
    <scope>NUCLEOTIDE SEQUENCE [LARGE SCALE GENOMIC DNA]</scope>
</reference>
<dbReference type="PANTHER" id="PTHR43377:SF2">
    <property type="entry name" value="BINDING ROSSMANN FOLD OXIDOREDUCTASE, PUTATIVE (AFU_ORTHOLOGUE AFUA_4G00560)-RELATED"/>
    <property type="match status" value="1"/>
</dbReference>
<dbReference type="AlphaFoldDB" id="A0A1Y6GB55"/>
<feature type="domain" description="Gfo/Idh/MocA-like oxidoreductase N-terminal" evidence="1">
    <location>
        <begin position="37"/>
        <end position="157"/>
    </location>
</feature>
<feature type="domain" description="Gfo/Idh/MocA-like oxidoreductase C-terminal" evidence="2">
    <location>
        <begin position="175"/>
        <end position="404"/>
    </location>
</feature>
<dbReference type="EMBL" id="FXWK01000002">
    <property type="protein sequence ID" value="SMQ85309.1"/>
    <property type="molecule type" value="Genomic_DNA"/>
</dbReference>
<dbReference type="Gene3D" id="3.30.360.10">
    <property type="entry name" value="Dihydrodipicolinate Reductase, domain 2"/>
    <property type="match status" value="1"/>
</dbReference>
<dbReference type="SUPFAM" id="SSF55347">
    <property type="entry name" value="Glyceraldehyde-3-phosphate dehydrogenase-like, C-terminal domain"/>
    <property type="match status" value="1"/>
</dbReference>